<protein>
    <recommendedName>
        <fullName evidence="1">Reverse transcriptase zinc-binding domain-containing protein</fullName>
    </recommendedName>
</protein>
<feature type="domain" description="Reverse transcriptase zinc-binding" evidence="1">
    <location>
        <begin position="55"/>
        <end position="127"/>
    </location>
</feature>
<dbReference type="InterPro" id="IPR026960">
    <property type="entry name" value="RVT-Znf"/>
</dbReference>
<accession>A0A2N9IAX0</accession>
<dbReference type="Pfam" id="PF13966">
    <property type="entry name" value="zf-RVT"/>
    <property type="match status" value="1"/>
</dbReference>
<sequence>MGCDGRLGMAYRWMFGVTHGLRGPWSEDVILLVRSAYGAAVRLGSASPLAKSSTSSHHRWFWRQLWKSKTPGKSKHLIWRAYHNILPTRANLFQRHILSTPVCPVCQQMEEDVSHALWGCPYARDVWSLTSPRLQKSVVSAADFSHIARYLFWRLSKDERHQWVTISWALWAARNKFVFDGFLMPPAKVVEVGNNLWGDFRGVSVRSGVLP</sequence>
<gene>
    <name evidence="2" type="ORF">FSB_LOCUS19175</name>
    <name evidence="3" type="ORF">FSB_LOCUS49115</name>
</gene>
<dbReference type="AlphaFoldDB" id="A0A2N9IAX0"/>
<dbReference type="EMBL" id="OIVN01001216">
    <property type="protein sequence ID" value="SPC91293.1"/>
    <property type="molecule type" value="Genomic_DNA"/>
</dbReference>
<dbReference type="EMBL" id="OIVN01005176">
    <property type="protein sequence ID" value="SPD21233.1"/>
    <property type="molecule type" value="Genomic_DNA"/>
</dbReference>
<evidence type="ECO:0000259" key="1">
    <source>
        <dbReference type="Pfam" id="PF13966"/>
    </source>
</evidence>
<name>A0A2N9IAX0_FAGSY</name>
<evidence type="ECO:0000313" key="3">
    <source>
        <dbReference type="EMBL" id="SPD21233.1"/>
    </source>
</evidence>
<reference evidence="3" key="1">
    <citation type="submission" date="2018-02" db="EMBL/GenBank/DDBJ databases">
        <authorList>
            <person name="Cohen D.B."/>
            <person name="Kent A.D."/>
        </authorList>
    </citation>
    <scope>NUCLEOTIDE SEQUENCE</scope>
</reference>
<proteinExistence type="predicted"/>
<organism evidence="3">
    <name type="scientific">Fagus sylvatica</name>
    <name type="common">Beechnut</name>
    <dbReference type="NCBI Taxonomy" id="28930"/>
    <lineage>
        <taxon>Eukaryota</taxon>
        <taxon>Viridiplantae</taxon>
        <taxon>Streptophyta</taxon>
        <taxon>Embryophyta</taxon>
        <taxon>Tracheophyta</taxon>
        <taxon>Spermatophyta</taxon>
        <taxon>Magnoliopsida</taxon>
        <taxon>eudicotyledons</taxon>
        <taxon>Gunneridae</taxon>
        <taxon>Pentapetalae</taxon>
        <taxon>rosids</taxon>
        <taxon>fabids</taxon>
        <taxon>Fagales</taxon>
        <taxon>Fagaceae</taxon>
        <taxon>Fagus</taxon>
    </lineage>
</organism>
<evidence type="ECO:0000313" key="2">
    <source>
        <dbReference type="EMBL" id="SPC91293.1"/>
    </source>
</evidence>